<accession>A0A7S5DSB6</accession>
<reference evidence="1" key="1">
    <citation type="submission" date="2018-12" db="EMBL/GenBank/DDBJ databases">
        <title>Three Rhizobium rhizogenes strains isolated from the same crown gall tumor carry diverse plasmids.</title>
        <authorList>
            <person name="Pulawska J."/>
            <person name="Kuzmanovic N."/>
        </authorList>
    </citation>
    <scope>NUCLEOTIDE SEQUENCE</scope>
    <source>
        <strain evidence="1">C6.5</strain>
        <plasmid evidence="1">pC6.5d</plasmid>
    </source>
</reference>
<sequence>MLPPATYTTCRDTIIDSPVPPLWSTFKAVLEAALGYAEGTGPDALRLAQEYQTLHGENGMDQLIHRLIADGQWEPGPLHKQLLEFPWRDVLTTNWDTLLERTKPQMPDRIYSCVRTVQDIPHRAQPRIVKLHGSLPSHKPFIFTEDEYRTYPTQFAPFVNLAQQVMLEHDLCLIGFSGVDPNFLAWSGWVRDTLNVSARRIRLVGVLELSPVSRALLERRNVTPIDLAPLVKDLHRDEQHEKALELFFAALSASKPPSPYEWRIDFDQFSQSAVAKEEDRPSRAEVAKAWARERSTYPGWIVGPQRETNRLIYSFPTLRNIDEPAAAYLRFSLERIWRHRTARVWLNLKDMQDADTHFESDHKSLTKREKVEVCVSIAAEWRRYQEWDKWARWMARLEAIGGNEASLHRAYEVGQRALLDWDDDAVLKAAVAIKSDEPIWLMRRAGLLATLFRHREAAELYQAALLSIRQKLLSSPKSAWLISLEGWASTFHRVSYPALSDEKFSFPKDESDETHMRYVAARSDPWDTISSLERLASERIDRNRNDAEQWKLSFKSGRYSPGGTTRIGGDSECPFYGLLEVIERTGAPETIACVNLFSTHLETAYRAITNQDERDLLAFFARYRGSEKKILDWILPRMQVARLSDNAVQHFLSVIPRRIDRLTILQDRFGAENHSVFLLELLARIVVRTSATRAFEVFEWVILLLNRSALLWRGYSACGAVLEGAIEAMEADERQKAMDLALHMKTPGEAGVKVLERDWPEVFINFSEADARNFQISAQSAARINSLIALVRDGAELDRGRALRRVHSLYRAGKLTVDQAQSLDTAIWARYDESGWPSDTELHPWIFLELPGKARAEALFIENTVAGVANGQIGHEILMNLRAGLDRIEAAVPKEALVSCVRSCLVWKPASPKDIGLGGRIPWEDEEHDHPTGREIGELLARSLLPRLEAEDLPDDVAKQLQTPEKLSYIPSLAAAAFQVARLWPDHQSVAFKQIRYAMASRDPWRVYPAFVAVRQGIESAASDANFPRVIKELLLHACEQRTQPGLSSTLNLLGSMFERGQLDDNDIERLSSALPYVLNEYRYDQKNLEVPAMAELPSVRREVHRVSKMLLHRCSELGQLKSELDGDPLPEVRFV</sequence>
<gene>
    <name evidence="1" type="ORF">pC6.5d_722</name>
</gene>
<protein>
    <submittedName>
        <fullName evidence="1">SIR2-like domain protein</fullName>
    </submittedName>
</protein>
<name>A0A7S5DSB6_RHIRH</name>
<dbReference type="EMBL" id="MK318989">
    <property type="protein sequence ID" value="QCL10615.1"/>
    <property type="molecule type" value="Genomic_DNA"/>
</dbReference>
<organism evidence="1">
    <name type="scientific">Rhizobium rhizogenes</name>
    <name type="common">Agrobacterium rhizogenes</name>
    <dbReference type="NCBI Taxonomy" id="359"/>
    <lineage>
        <taxon>Bacteria</taxon>
        <taxon>Pseudomonadati</taxon>
        <taxon>Pseudomonadota</taxon>
        <taxon>Alphaproteobacteria</taxon>
        <taxon>Hyphomicrobiales</taxon>
        <taxon>Rhizobiaceae</taxon>
        <taxon>Rhizobium/Agrobacterium group</taxon>
        <taxon>Rhizobium</taxon>
    </lineage>
</organism>
<evidence type="ECO:0000313" key="1">
    <source>
        <dbReference type="EMBL" id="QCL10615.1"/>
    </source>
</evidence>
<dbReference type="AlphaFoldDB" id="A0A7S5DSB6"/>
<dbReference type="Pfam" id="PF13289">
    <property type="entry name" value="SIR2_2"/>
    <property type="match status" value="1"/>
</dbReference>
<keyword evidence="1" id="KW-0614">Plasmid</keyword>
<proteinExistence type="predicted"/>
<geneLocation type="plasmid" evidence="1">
    <name>pC6.5d</name>
</geneLocation>